<evidence type="ECO:0000313" key="4">
    <source>
        <dbReference type="Proteomes" id="UP000281549"/>
    </source>
</evidence>
<feature type="domain" description="Signal transduction histidine kinase dimerisation/phosphoacceptor" evidence="2">
    <location>
        <begin position="119"/>
        <end position="189"/>
    </location>
</feature>
<evidence type="ECO:0000259" key="2">
    <source>
        <dbReference type="SMART" id="SM00388"/>
    </source>
</evidence>
<reference evidence="4" key="1">
    <citation type="journal article" date="2018" name="Nat. Microbiol.">
        <title>Leveraging single-cell genomics to expand the fungal tree of life.</title>
        <authorList>
            <person name="Ahrendt S.R."/>
            <person name="Quandt C.A."/>
            <person name="Ciobanu D."/>
            <person name="Clum A."/>
            <person name="Salamov A."/>
            <person name="Andreopoulos B."/>
            <person name="Cheng J.F."/>
            <person name="Woyke T."/>
            <person name="Pelin A."/>
            <person name="Henrissat B."/>
            <person name="Reynolds N.K."/>
            <person name="Benny G.L."/>
            <person name="Smith M.E."/>
            <person name="James T.Y."/>
            <person name="Grigoriev I.V."/>
        </authorList>
    </citation>
    <scope>NUCLEOTIDE SEQUENCE [LARGE SCALE GENOMIC DNA]</scope>
    <source>
        <strain evidence="4">CSF55</strain>
    </source>
</reference>
<organism evidence="3 4">
    <name type="scientific">Rozella allomycis (strain CSF55)</name>
    <dbReference type="NCBI Taxonomy" id="988480"/>
    <lineage>
        <taxon>Eukaryota</taxon>
        <taxon>Fungi</taxon>
        <taxon>Fungi incertae sedis</taxon>
        <taxon>Cryptomycota</taxon>
        <taxon>Cryptomycota incertae sedis</taxon>
        <taxon>Rozella</taxon>
    </lineage>
</organism>
<dbReference type="InterPro" id="IPR003661">
    <property type="entry name" value="HisK_dim/P_dom"/>
</dbReference>
<dbReference type="Gene3D" id="1.10.287.130">
    <property type="match status" value="1"/>
</dbReference>
<feature type="non-terminal residue" evidence="3">
    <location>
        <position position="1"/>
    </location>
</feature>
<dbReference type="SMART" id="SM00388">
    <property type="entry name" value="HisKA"/>
    <property type="match status" value="1"/>
</dbReference>
<protein>
    <recommendedName>
        <fullName evidence="2">Signal transduction histidine kinase dimerisation/phosphoacceptor domain-containing protein</fullName>
    </recommendedName>
</protein>
<dbReference type="Pfam" id="PF00512">
    <property type="entry name" value="HisKA"/>
    <property type="match status" value="1"/>
</dbReference>
<keyword evidence="1" id="KW-0597">Phosphoprotein</keyword>
<sequence>LFCRDTINDECIDFFSLGKAIYEFEFLSIIAKNEDGKLCVSQPKIKEIEQEEFTKSIKEKNDILSVLDGKTGECTFTLMNDIYELKKLPNSSCEQKYFIISNVTEKKLAMKAADYMSVVKDRLLSVVSHELRTPLTAILGTVNLLTEEALHSSSCKGEDLEEFQFLQRSANALLESINDIINYSQTNYQLAPTIETTFRVSEVLDEVIEISVVSLQKTIEISYFIDDDVPIYLRGDRSKFFRIFLNTIGTCKFPSQFRKFHQIYRSRRNRDTSPVN</sequence>
<dbReference type="AlphaFoldDB" id="A0A4P9Y9Q0"/>
<accession>A0A4P9Y9Q0</accession>
<evidence type="ECO:0000256" key="1">
    <source>
        <dbReference type="ARBA" id="ARBA00022553"/>
    </source>
</evidence>
<dbReference type="EMBL" id="ML007369">
    <property type="protein sequence ID" value="RKP15913.1"/>
    <property type="molecule type" value="Genomic_DNA"/>
</dbReference>
<name>A0A4P9Y9Q0_ROZAC</name>
<dbReference type="SUPFAM" id="SSF47384">
    <property type="entry name" value="Homodimeric domain of signal transducing histidine kinase"/>
    <property type="match status" value="1"/>
</dbReference>
<dbReference type="InterPro" id="IPR036097">
    <property type="entry name" value="HisK_dim/P_sf"/>
</dbReference>
<proteinExistence type="predicted"/>
<evidence type="ECO:0000313" key="3">
    <source>
        <dbReference type="EMBL" id="RKP15913.1"/>
    </source>
</evidence>
<dbReference type="PANTHER" id="PTHR43719:SF28">
    <property type="entry name" value="PEROXIDE STRESS-ACTIVATED HISTIDINE KINASE MAK1-RELATED"/>
    <property type="match status" value="1"/>
</dbReference>
<dbReference type="GO" id="GO:0000155">
    <property type="term" value="F:phosphorelay sensor kinase activity"/>
    <property type="evidence" value="ECO:0007669"/>
    <property type="project" value="InterPro"/>
</dbReference>
<dbReference type="InterPro" id="IPR050956">
    <property type="entry name" value="2C_system_His_kinase"/>
</dbReference>
<gene>
    <name evidence="3" type="ORF">ROZALSC1DRAFT_25893</name>
</gene>
<dbReference type="PANTHER" id="PTHR43719">
    <property type="entry name" value="TWO-COMPONENT HISTIDINE KINASE"/>
    <property type="match status" value="1"/>
</dbReference>
<dbReference type="CDD" id="cd00082">
    <property type="entry name" value="HisKA"/>
    <property type="match status" value="1"/>
</dbReference>
<dbReference type="Proteomes" id="UP000281549">
    <property type="component" value="Unassembled WGS sequence"/>
</dbReference>